<dbReference type="Proteomes" id="UP000609879">
    <property type="component" value="Unassembled WGS sequence"/>
</dbReference>
<organism evidence="1 2">
    <name type="scientific">Paractinoplanes deccanensis</name>
    <dbReference type="NCBI Taxonomy" id="113561"/>
    <lineage>
        <taxon>Bacteria</taxon>
        <taxon>Bacillati</taxon>
        <taxon>Actinomycetota</taxon>
        <taxon>Actinomycetes</taxon>
        <taxon>Micromonosporales</taxon>
        <taxon>Micromonosporaceae</taxon>
        <taxon>Paractinoplanes</taxon>
    </lineage>
</organism>
<dbReference type="EMBL" id="BOMI01000112">
    <property type="protein sequence ID" value="GID76926.1"/>
    <property type="molecule type" value="Genomic_DNA"/>
</dbReference>
<proteinExistence type="predicted"/>
<keyword evidence="2" id="KW-1185">Reference proteome</keyword>
<sequence>MQATVVREKKTWTKPRTECLESRAEVSGYAGVDRPWLTKR</sequence>
<comment type="caution">
    <text evidence="1">The sequence shown here is derived from an EMBL/GenBank/DDBJ whole genome shotgun (WGS) entry which is preliminary data.</text>
</comment>
<accession>A0ABQ3YA96</accession>
<protein>
    <submittedName>
        <fullName evidence="1">Uncharacterized protein</fullName>
    </submittedName>
</protein>
<reference evidence="1 2" key="1">
    <citation type="submission" date="2021-01" db="EMBL/GenBank/DDBJ databases">
        <title>Whole genome shotgun sequence of Actinoplanes deccanensis NBRC 13994.</title>
        <authorList>
            <person name="Komaki H."/>
            <person name="Tamura T."/>
        </authorList>
    </citation>
    <scope>NUCLEOTIDE SEQUENCE [LARGE SCALE GENOMIC DNA]</scope>
    <source>
        <strain evidence="1 2">NBRC 13994</strain>
    </source>
</reference>
<name>A0ABQ3YA96_9ACTN</name>
<evidence type="ECO:0000313" key="2">
    <source>
        <dbReference type="Proteomes" id="UP000609879"/>
    </source>
</evidence>
<gene>
    <name evidence="1" type="ORF">Ade02nite_55670</name>
</gene>
<evidence type="ECO:0000313" key="1">
    <source>
        <dbReference type="EMBL" id="GID76926.1"/>
    </source>
</evidence>